<evidence type="ECO:0000313" key="8">
    <source>
        <dbReference type="Proteomes" id="UP000605846"/>
    </source>
</evidence>
<keyword evidence="8" id="KW-1185">Reference proteome</keyword>
<evidence type="ECO:0000313" key="7">
    <source>
        <dbReference type="EMBL" id="KAF7721128.1"/>
    </source>
</evidence>
<evidence type="ECO:0000256" key="1">
    <source>
        <dbReference type="ARBA" id="ARBA00004477"/>
    </source>
</evidence>
<keyword evidence="5 6" id="KW-0472">Membrane</keyword>
<keyword evidence="4 6" id="KW-1133">Transmembrane helix</keyword>
<keyword evidence="3" id="KW-0256">Endoplasmic reticulum</keyword>
<sequence>MQLLLTKKIQIAINNALKYRGLEPSDEAKAAVQASLEDEPLGVSLTLVQQTVETLAKTPDKVWLHDLMHGSGVYVEPKPKPPRNPALDEYLEKLRADKMEMEYNRMISSVLPGQNDMFRIRPDDLKEIKSHVVTIFNIIFSMVAVFVAVYTASKTMTHDVGLH</sequence>
<proteinExistence type="predicted"/>
<feature type="transmembrane region" description="Helical" evidence="6">
    <location>
        <begin position="131"/>
        <end position="153"/>
    </location>
</feature>
<dbReference type="InterPro" id="IPR021013">
    <property type="entry name" value="ATPase_Vma12"/>
</dbReference>
<evidence type="ECO:0000256" key="4">
    <source>
        <dbReference type="ARBA" id="ARBA00022989"/>
    </source>
</evidence>
<gene>
    <name evidence="7" type="ORF">EC973_005375</name>
</gene>
<dbReference type="GO" id="GO:0005789">
    <property type="term" value="C:endoplasmic reticulum membrane"/>
    <property type="evidence" value="ECO:0007669"/>
    <property type="project" value="UniProtKB-SubCell"/>
</dbReference>
<dbReference type="PANTHER" id="PTHR31394">
    <property type="entry name" value="TRANSMEMBRANE PROTEIN 199"/>
    <property type="match status" value="1"/>
</dbReference>
<reference evidence="7" key="1">
    <citation type="submission" date="2020-01" db="EMBL/GenBank/DDBJ databases">
        <title>Genome Sequencing of Three Apophysomyces-Like Fungal Strains Confirms a Novel Fungal Genus in the Mucoromycota with divergent Burkholderia-like Endosymbiotic Bacteria.</title>
        <authorList>
            <person name="Stajich J.E."/>
            <person name="Macias A.M."/>
            <person name="Carter-House D."/>
            <person name="Lovett B."/>
            <person name="Kasson L.R."/>
            <person name="Berry K."/>
            <person name="Grigoriev I."/>
            <person name="Chang Y."/>
            <person name="Spatafora J."/>
            <person name="Kasson M.T."/>
        </authorList>
    </citation>
    <scope>NUCLEOTIDE SEQUENCE</scope>
    <source>
        <strain evidence="7">NRRL A-21654</strain>
    </source>
</reference>
<accession>A0A8H7BG61</accession>
<dbReference type="AlphaFoldDB" id="A0A8H7BG61"/>
<comment type="caution">
    <text evidence="7">The sequence shown here is derived from an EMBL/GenBank/DDBJ whole genome shotgun (WGS) entry which is preliminary data.</text>
</comment>
<evidence type="ECO:0000256" key="3">
    <source>
        <dbReference type="ARBA" id="ARBA00022824"/>
    </source>
</evidence>
<dbReference type="PANTHER" id="PTHR31394:SF1">
    <property type="entry name" value="TRANSMEMBRANE PROTEIN 199"/>
    <property type="match status" value="1"/>
</dbReference>
<organism evidence="7 8">
    <name type="scientific">Apophysomyces ossiformis</name>
    <dbReference type="NCBI Taxonomy" id="679940"/>
    <lineage>
        <taxon>Eukaryota</taxon>
        <taxon>Fungi</taxon>
        <taxon>Fungi incertae sedis</taxon>
        <taxon>Mucoromycota</taxon>
        <taxon>Mucoromycotina</taxon>
        <taxon>Mucoromycetes</taxon>
        <taxon>Mucorales</taxon>
        <taxon>Mucorineae</taxon>
        <taxon>Mucoraceae</taxon>
        <taxon>Apophysomyces</taxon>
    </lineage>
</organism>
<dbReference type="EMBL" id="JABAYA010000303">
    <property type="protein sequence ID" value="KAF7721128.1"/>
    <property type="molecule type" value="Genomic_DNA"/>
</dbReference>
<name>A0A8H7BG61_9FUNG</name>
<protein>
    <submittedName>
        <fullName evidence="7">Uncharacterized protein</fullName>
    </submittedName>
</protein>
<comment type="subcellular location">
    <subcellularLocation>
        <location evidence="1">Endoplasmic reticulum membrane</location>
        <topology evidence="1">Multi-pass membrane protein</topology>
    </subcellularLocation>
</comment>
<dbReference type="Pfam" id="PF11712">
    <property type="entry name" value="Vma12"/>
    <property type="match status" value="1"/>
</dbReference>
<dbReference type="OrthoDB" id="19981at2759"/>
<evidence type="ECO:0000256" key="5">
    <source>
        <dbReference type="ARBA" id="ARBA00023136"/>
    </source>
</evidence>
<dbReference type="GO" id="GO:0070072">
    <property type="term" value="P:vacuolar proton-transporting V-type ATPase complex assembly"/>
    <property type="evidence" value="ECO:0007669"/>
    <property type="project" value="InterPro"/>
</dbReference>
<dbReference type="Proteomes" id="UP000605846">
    <property type="component" value="Unassembled WGS sequence"/>
</dbReference>
<keyword evidence="2 6" id="KW-0812">Transmembrane</keyword>
<evidence type="ECO:0000256" key="6">
    <source>
        <dbReference type="SAM" id="Phobius"/>
    </source>
</evidence>
<evidence type="ECO:0000256" key="2">
    <source>
        <dbReference type="ARBA" id="ARBA00022692"/>
    </source>
</evidence>